<evidence type="ECO:0000313" key="1">
    <source>
        <dbReference type="EMBL" id="UOQ91489.1"/>
    </source>
</evidence>
<organism evidence="1 2">
    <name type="scientific">Halobacillus shinanisalinarum</name>
    <dbReference type="NCBI Taxonomy" id="2932258"/>
    <lineage>
        <taxon>Bacteria</taxon>
        <taxon>Bacillati</taxon>
        <taxon>Bacillota</taxon>
        <taxon>Bacilli</taxon>
        <taxon>Bacillales</taxon>
        <taxon>Bacillaceae</taxon>
        <taxon>Halobacillus</taxon>
    </lineage>
</organism>
<gene>
    <name evidence="1" type="ORF">MUO14_12935</name>
</gene>
<name>A0ABY4GTZ2_9BACI</name>
<dbReference type="EMBL" id="CP095074">
    <property type="protein sequence ID" value="UOQ91489.1"/>
    <property type="molecule type" value="Genomic_DNA"/>
</dbReference>
<protein>
    <submittedName>
        <fullName evidence="1">Uncharacterized protein</fullName>
    </submittedName>
</protein>
<dbReference type="RefSeq" id="WP_244751102.1">
    <property type="nucleotide sequence ID" value="NZ_CP095074.1"/>
</dbReference>
<proteinExistence type="predicted"/>
<sequence length="62" mass="6963">MSQTLEQVMDTYKADIEEGEEVIITLHDAVVKLFEGKETPVVVVIEPTTDHMNTTLVAFLDQ</sequence>
<reference evidence="1 2" key="1">
    <citation type="submission" date="2022-04" db="EMBL/GenBank/DDBJ databases">
        <title>Halobacillus sp. isolated from saltern.</title>
        <authorList>
            <person name="Won M."/>
            <person name="Lee C.-M."/>
            <person name="Woen H.-Y."/>
            <person name="Kwon S.-W."/>
        </authorList>
    </citation>
    <scope>NUCLEOTIDE SEQUENCE [LARGE SCALE GENOMIC DNA]</scope>
    <source>
        <strain evidence="1 2">SSTM10-2</strain>
    </source>
</reference>
<evidence type="ECO:0000313" key="2">
    <source>
        <dbReference type="Proteomes" id="UP000831880"/>
    </source>
</evidence>
<keyword evidence="2" id="KW-1185">Reference proteome</keyword>
<accession>A0ABY4GTZ2</accession>
<dbReference type="Proteomes" id="UP000831880">
    <property type="component" value="Chromosome"/>
</dbReference>